<evidence type="ECO:0000313" key="13">
    <source>
        <dbReference type="EMBL" id="ACX85596.1"/>
    </source>
</evidence>
<comment type="function">
    <text evidence="11">Acts as a transcriptional regulator. Probably redox-responsive. The apo- but not holo-form probably binds DNA.</text>
</comment>
<keyword evidence="4 11" id="KW-0479">Metal-binding</keyword>
<feature type="binding site" evidence="11">
    <location>
        <position position="56"/>
    </location>
    <ligand>
        <name>[4Fe-4S] cluster</name>
        <dbReference type="ChEBI" id="CHEBI:49883"/>
    </ligand>
</feature>
<organism evidence="13">
    <name type="scientific">Streptomyces sp. W9</name>
    <dbReference type="NCBI Taxonomy" id="682410"/>
    <lineage>
        <taxon>Bacteria</taxon>
        <taxon>Bacillati</taxon>
        <taxon>Actinomycetota</taxon>
        <taxon>Actinomycetes</taxon>
        <taxon>Kitasatosporales</taxon>
        <taxon>Streptomycetaceae</taxon>
        <taxon>Streptomyces</taxon>
    </lineage>
</organism>
<dbReference type="GO" id="GO:0047134">
    <property type="term" value="F:protein-disulfide reductase [NAD(P)H] activity"/>
    <property type="evidence" value="ECO:0007669"/>
    <property type="project" value="TreeGrafter"/>
</dbReference>
<feature type="binding site" evidence="11">
    <location>
        <position position="30"/>
    </location>
    <ligand>
        <name>[4Fe-4S] cluster</name>
        <dbReference type="ChEBI" id="CHEBI:49883"/>
    </ligand>
</feature>
<dbReference type="InterPro" id="IPR034768">
    <property type="entry name" value="4FE4S_WBL"/>
</dbReference>
<dbReference type="AlphaFoldDB" id="D0UZE4"/>
<dbReference type="GO" id="GO:0051539">
    <property type="term" value="F:4 iron, 4 sulfur cluster binding"/>
    <property type="evidence" value="ECO:0007669"/>
    <property type="project" value="UniProtKB-UniRule"/>
</dbReference>
<geneLocation type="plasmid" evidence="13">
    <name>pCQ3</name>
</geneLocation>
<sequence>MTSPNNRQDSGRTIIPAVRASNHWQDRAACKTADAEAIFFPVSPNAATIQAAKEICYGCPVIEDCKRFALENRETHGVWGGMSEKELQAARRAPQKPRAVRIVEKQRAEWDAAVAEHGDDNKAIARALHADVRTVEQVRQLVGDTSPAVELRQDQMGAAA</sequence>
<name>D0UZE4_9ACTN</name>
<keyword evidence="5 11" id="KW-0408">Iron</keyword>
<evidence type="ECO:0000256" key="7">
    <source>
        <dbReference type="ARBA" id="ARBA00023015"/>
    </source>
</evidence>
<evidence type="ECO:0000256" key="1">
    <source>
        <dbReference type="ARBA" id="ARBA00004496"/>
    </source>
</evidence>
<dbReference type="PROSITE" id="PS51674">
    <property type="entry name" value="4FE4S_WBL"/>
    <property type="match status" value="1"/>
</dbReference>
<dbReference type="GO" id="GO:0046872">
    <property type="term" value="F:metal ion binding"/>
    <property type="evidence" value="ECO:0007669"/>
    <property type="project" value="UniProtKB-KW"/>
</dbReference>
<evidence type="ECO:0000256" key="10">
    <source>
        <dbReference type="ARBA" id="ARBA00023163"/>
    </source>
</evidence>
<reference evidence="13" key="1">
    <citation type="journal article" date="2010" name="J. Bacteriol.">
        <title>Characterization of the replication, transfer, and plasmid/lytic phage cycle of the Streptomyces plasmid-phage pZL12.</title>
        <authorList>
            <person name="Zhong L."/>
            <person name="Cheng Q."/>
            <person name="Tian X."/>
            <person name="Zhao L."/>
            <person name="Qin Z."/>
        </authorList>
    </citation>
    <scope>NUCLEOTIDE SEQUENCE</scope>
    <source>
        <strain evidence="13">W9</strain>
        <plasmid evidence="13">pCQ3</plasmid>
    </source>
</reference>
<dbReference type="GO" id="GO:0035731">
    <property type="term" value="F:dinitrosyl-iron complex binding"/>
    <property type="evidence" value="ECO:0007669"/>
    <property type="project" value="UniProtKB-UniRule"/>
</dbReference>
<feature type="binding site" evidence="11">
    <location>
        <position position="59"/>
    </location>
    <ligand>
        <name>[4Fe-4S] cluster</name>
        <dbReference type="ChEBI" id="CHEBI:49883"/>
    </ligand>
</feature>
<dbReference type="HAMAP" id="MF_01479">
    <property type="entry name" value="WhiB"/>
    <property type="match status" value="1"/>
</dbReference>
<evidence type="ECO:0000256" key="4">
    <source>
        <dbReference type="ARBA" id="ARBA00022723"/>
    </source>
</evidence>
<evidence type="ECO:0000256" key="6">
    <source>
        <dbReference type="ARBA" id="ARBA00023014"/>
    </source>
</evidence>
<keyword evidence="8 11" id="KW-0238">DNA-binding</keyword>
<evidence type="ECO:0000256" key="5">
    <source>
        <dbReference type="ARBA" id="ARBA00023004"/>
    </source>
</evidence>
<keyword evidence="9 11" id="KW-1015">Disulfide bond</keyword>
<accession>D0UZE4</accession>
<evidence type="ECO:0000256" key="2">
    <source>
        <dbReference type="ARBA" id="ARBA00006597"/>
    </source>
</evidence>
<dbReference type="GO" id="GO:0005737">
    <property type="term" value="C:cytoplasm"/>
    <property type="evidence" value="ECO:0007669"/>
    <property type="project" value="UniProtKB-SubCell"/>
</dbReference>
<dbReference type="PANTHER" id="PTHR38839">
    <property type="entry name" value="TRANSCRIPTIONAL REGULATOR WHID-RELATED"/>
    <property type="match status" value="1"/>
</dbReference>
<evidence type="ECO:0000259" key="12">
    <source>
        <dbReference type="PROSITE" id="PS51674"/>
    </source>
</evidence>
<dbReference type="GO" id="GO:0045892">
    <property type="term" value="P:negative regulation of DNA-templated transcription"/>
    <property type="evidence" value="ECO:0007669"/>
    <property type="project" value="TreeGrafter"/>
</dbReference>
<keyword evidence="3 11" id="KW-0004">4Fe-4S</keyword>
<dbReference type="RefSeq" id="WP_012840481.1">
    <property type="nucleotide sequence ID" value="NC_013449.1"/>
</dbReference>
<keyword evidence="6 11" id="KW-0411">Iron-sulfur</keyword>
<dbReference type="GO" id="GO:0003677">
    <property type="term" value="F:DNA binding"/>
    <property type="evidence" value="ECO:0007669"/>
    <property type="project" value="UniProtKB-UniRule"/>
</dbReference>
<evidence type="ECO:0000256" key="3">
    <source>
        <dbReference type="ARBA" id="ARBA00022485"/>
    </source>
</evidence>
<comment type="cofactor">
    <cofactor evidence="11">
        <name>[4Fe-4S] cluster</name>
        <dbReference type="ChEBI" id="CHEBI:49883"/>
    </cofactor>
    <text evidence="11">Binds 1 [4Fe-4S] cluster per subunit. Following nitrosylation of the [4Fe-4S] cluster binds 1 [4Fe-8(NO)] cluster per subunit.</text>
</comment>
<keyword evidence="13" id="KW-0614">Plasmid</keyword>
<dbReference type="GO" id="GO:0045454">
    <property type="term" value="P:cell redox homeostasis"/>
    <property type="evidence" value="ECO:0007669"/>
    <property type="project" value="TreeGrafter"/>
</dbReference>
<gene>
    <name evidence="11" type="primary">whiB</name>
    <name evidence="13" type="ORF">pCQ3.95</name>
</gene>
<evidence type="ECO:0000256" key="11">
    <source>
        <dbReference type="HAMAP-Rule" id="MF_01479"/>
    </source>
</evidence>
<comment type="subcellular location">
    <subcellularLocation>
        <location evidence="1 11">Cytoplasm</location>
    </subcellularLocation>
</comment>
<comment type="PTM">
    <text evidence="11">Upon Fe-S cluster removal intramolecular disulfide bonds are formed.</text>
</comment>
<feature type="domain" description="4Fe-4S Wbl-type" evidence="12">
    <location>
        <begin position="29"/>
        <end position="89"/>
    </location>
</feature>
<comment type="PTM">
    <text evidence="11">The Fe-S cluster can be nitrosylated by nitric oxide (NO).</text>
</comment>
<evidence type="ECO:0000256" key="9">
    <source>
        <dbReference type="ARBA" id="ARBA00023157"/>
    </source>
</evidence>
<keyword evidence="10 11" id="KW-0804">Transcription</keyword>
<proteinExistence type="inferred from homology"/>
<dbReference type="InterPro" id="IPR003482">
    <property type="entry name" value="Whib"/>
</dbReference>
<protein>
    <recommendedName>
        <fullName evidence="11">Transcriptional regulator WhiB</fullName>
    </recommendedName>
</protein>
<evidence type="ECO:0000256" key="8">
    <source>
        <dbReference type="ARBA" id="ARBA00023125"/>
    </source>
</evidence>
<comment type="similarity">
    <text evidence="2 11">Belongs to the WhiB family.</text>
</comment>
<dbReference type="Pfam" id="PF02467">
    <property type="entry name" value="Whib"/>
    <property type="match status" value="1"/>
</dbReference>
<keyword evidence="11" id="KW-0963">Cytoplasm</keyword>
<feature type="binding site" evidence="11">
    <location>
        <position position="65"/>
    </location>
    <ligand>
        <name>[4Fe-4S] cluster</name>
        <dbReference type="ChEBI" id="CHEBI:49883"/>
    </ligand>
</feature>
<dbReference type="EMBL" id="GQ983381">
    <property type="protein sequence ID" value="ACX85596.1"/>
    <property type="molecule type" value="Genomic_DNA"/>
</dbReference>
<keyword evidence="7 11" id="KW-0805">Transcription regulation</keyword>